<evidence type="ECO:0000313" key="2">
    <source>
        <dbReference type="Proteomes" id="UP001308656"/>
    </source>
</evidence>
<accession>A0ABU6B8S5</accession>
<proteinExistence type="predicted"/>
<dbReference type="EMBL" id="JAYKTO010000001">
    <property type="protein sequence ID" value="MEB3520101.1"/>
    <property type="molecule type" value="Genomic_DNA"/>
</dbReference>
<sequence>MKVTVKDKEGLQTHATESENSAAEYVNNISATERQFTMKVEGSYTSAINKFQERLNSISTILHEDFPQSLEKYGETILTYIADLGDAGFSPSQVIKTKDDDIEKIKNWLTSEKSKEFSTILGDLTPAITAAKDALALSPKPYEMSEKPTVESIQKDIDAKLKTLSDARETTHQALNTALNTFKTNLQEVSASLAGINAAILNAANIGTLSISELTKMIKNGQLTDQNMQLINSIQDAKDIDVLRLLLNEGDDKKDFFTKLGSVESKHVSNAMMDLLYYRVNQEYNLALTYEDNKQNIQTFVVTISEQDKDAAKDYFEKLTMAGDRYASILSTRARGLMPALPASNADASVWAKYESERADAIAKYPEIETKMAKAGVLTSLFESLAVANVGKSETIIGGRKYDVTSKISNLQFVDGGFTYDLTTRELKNGIKIKVEESTEKISSNSYTDFDKVVKSEKFENLREIREKRNDALKDYAKELLGVIAGKVVPGGDSFVELVFSQDDVLEKPGATLSYINSGGKAALQELHSKIGGEYFGDYATLVSHIDGLKEIDAEEAKAKKDATGAFFYAGGRTMSGESTGYVKYDMTYDLQSIMARDDIEKNGLRGYYYDMVSDDENTLINEKIDNVKKYEDKMQSSRPEMELSSYESYEFLTGQGGYTVEDIGIENINNDIKNVSDNKEIPFNMSEYEEWQHKIYGLGDGQNKILERNING</sequence>
<name>A0ABU6B8S5_9STRE</name>
<gene>
    <name evidence="1" type="ORF">SM122_05800</name>
</gene>
<protein>
    <recommendedName>
        <fullName evidence="3">LXG domain-containing protein</fullName>
    </recommendedName>
</protein>
<evidence type="ECO:0000313" key="1">
    <source>
        <dbReference type="EMBL" id="MEB3520101.1"/>
    </source>
</evidence>
<keyword evidence="2" id="KW-1185">Reference proteome</keyword>
<dbReference type="Proteomes" id="UP001308656">
    <property type="component" value="Unassembled WGS sequence"/>
</dbReference>
<dbReference type="RefSeq" id="WP_324737871.1">
    <property type="nucleotide sequence ID" value="NZ_JAYKTO010000001.1"/>
</dbReference>
<reference evidence="1 2" key="1">
    <citation type="submission" date="2024-01" db="EMBL/GenBank/DDBJ databases">
        <title>Description of Streptococcus dentalis sp. nov., Streptococcus gingivalis sp. nov., Streptococcus lingualis sp. nov. isolated from human oral cavity.</title>
        <authorList>
            <person name="Choi Y.S."/>
            <person name="Goo B.J."/>
            <person name="Bae J.W."/>
        </authorList>
    </citation>
    <scope>NUCLEOTIDE SEQUENCE [LARGE SCALE GENOMIC DNA]</scope>
    <source>
        <strain evidence="1 2">S2</strain>
    </source>
</reference>
<evidence type="ECO:0008006" key="3">
    <source>
        <dbReference type="Google" id="ProtNLM"/>
    </source>
</evidence>
<comment type="caution">
    <text evidence="1">The sequence shown here is derived from an EMBL/GenBank/DDBJ whole genome shotgun (WGS) entry which is preliminary data.</text>
</comment>
<organism evidence="1 2">
    <name type="scientific">Streptococcus gingivalis</name>
    <dbReference type="NCBI Taxonomy" id="3111861"/>
    <lineage>
        <taxon>Bacteria</taxon>
        <taxon>Bacillati</taxon>
        <taxon>Bacillota</taxon>
        <taxon>Bacilli</taxon>
        <taxon>Lactobacillales</taxon>
        <taxon>Streptococcaceae</taxon>
        <taxon>Streptococcus</taxon>
    </lineage>
</organism>